<accession>A0AAU9D5V5</accession>
<dbReference type="Proteomes" id="UP001321861">
    <property type="component" value="Chromosome"/>
</dbReference>
<dbReference type="AlphaFoldDB" id="A0AAU9D5V5"/>
<reference evidence="1 2" key="1">
    <citation type="journal article" date="2023" name="Microbiol. Spectr.">
        <title>Symbiosis of Carpenter Bees with Uncharacterized Lactic Acid Bacteria Showing NAD Auxotrophy.</title>
        <authorList>
            <person name="Kawasaki S."/>
            <person name="Ozawa K."/>
            <person name="Mori T."/>
            <person name="Yamamoto A."/>
            <person name="Ito M."/>
            <person name="Ohkuma M."/>
            <person name="Sakamoto M."/>
            <person name="Matsutani M."/>
        </authorList>
    </citation>
    <scope>NUCLEOTIDE SEQUENCE [LARGE SCALE GENOMIC DNA]</scope>
    <source>
        <strain evidence="1 2">XA3</strain>
    </source>
</reference>
<organism evidence="1 2">
    <name type="scientific">Xylocopilactobacillus apicola</name>
    <dbReference type="NCBI Taxonomy" id="2932184"/>
    <lineage>
        <taxon>Bacteria</taxon>
        <taxon>Bacillati</taxon>
        <taxon>Bacillota</taxon>
        <taxon>Bacilli</taxon>
        <taxon>Lactobacillales</taxon>
        <taxon>Lactobacillaceae</taxon>
        <taxon>Xylocopilactobacillus</taxon>
    </lineage>
</organism>
<gene>
    <name evidence="1" type="ORF">XA3_02320</name>
</gene>
<keyword evidence="2" id="KW-1185">Reference proteome</keyword>
<proteinExistence type="predicted"/>
<name>A0AAU9D5V5_9LACO</name>
<dbReference type="RefSeq" id="WP_317635732.1">
    <property type="nucleotide sequence ID" value="NZ_AP026802.1"/>
</dbReference>
<evidence type="ECO:0000313" key="1">
    <source>
        <dbReference type="EMBL" id="BDR57791.1"/>
    </source>
</evidence>
<protein>
    <submittedName>
        <fullName evidence="1">Uncharacterized protein</fullName>
    </submittedName>
</protein>
<dbReference type="EMBL" id="AP026802">
    <property type="protein sequence ID" value="BDR57791.1"/>
    <property type="molecule type" value="Genomic_DNA"/>
</dbReference>
<sequence length="160" mass="18740">MNNAIYKKRLKRKLINHHALFASLVEETANVKVKYVEFEEPTIENMAHDYVQANVRLVDGSEITFRIQFKPQNELPPEDSLDKYFIKQCENFSVHNSEECIALERPIYLLNILNFKLFQNTSDIFHVFQVGSQITDELLFNDRNLPLITIMFAEGVVQFI</sequence>
<dbReference type="KEGG" id="xap:XA3_02320"/>
<evidence type="ECO:0000313" key="2">
    <source>
        <dbReference type="Proteomes" id="UP001321861"/>
    </source>
</evidence>